<dbReference type="GO" id="GO:0005774">
    <property type="term" value="C:vacuolar membrane"/>
    <property type="evidence" value="ECO:0007669"/>
    <property type="project" value="TreeGrafter"/>
</dbReference>
<feature type="transmembrane region" description="Helical" evidence="5">
    <location>
        <begin position="12"/>
        <end position="34"/>
    </location>
</feature>
<evidence type="ECO:0000313" key="7">
    <source>
        <dbReference type="EnsemblProtists" id="PYU1_T007390"/>
    </source>
</evidence>
<name>K3WQZ6_GLOUD</name>
<feature type="transmembrane region" description="Helical" evidence="5">
    <location>
        <begin position="125"/>
        <end position="143"/>
    </location>
</feature>
<keyword evidence="8" id="KW-1185">Reference proteome</keyword>
<feature type="transmembrane region" description="Helical" evidence="5">
    <location>
        <begin position="369"/>
        <end position="388"/>
    </location>
</feature>
<evidence type="ECO:0000256" key="5">
    <source>
        <dbReference type="SAM" id="Phobius"/>
    </source>
</evidence>
<evidence type="ECO:0000256" key="2">
    <source>
        <dbReference type="ARBA" id="ARBA00022692"/>
    </source>
</evidence>
<reference evidence="8" key="2">
    <citation type="submission" date="2010-04" db="EMBL/GenBank/DDBJ databases">
        <authorList>
            <person name="Buell R."/>
            <person name="Hamilton J."/>
            <person name="Hostetler J."/>
        </authorList>
    </citation>
    <scope>NUCLEOTIDE SEQUENCE [LARGE SCALE GENOMIC DNA]</scope>
    <source>
        <strain evidence="8">DAOM:BR144</strain>
    </source>
</reference>
<accession>K3WQZ6</accession>
<dbReference type="AlphaFoldDB" id="K3WQZ6"/>
<reference evidence="7" key="3">
    <citation type="submission" date="2015-02" db="UniProtKB">
        <authorList>
            <consortium name="EnsemblProtists"/>
        </authorList>
    </citation>
    <scope>IDENTIFICATION</scope>
    <source>
        <strain evidence="7">DAOM BR144</strain>
    </source>
</reference>
<comment type="subcellular location">
    <subcellularLocation>
        <location evidence="1">Membrane</location>
        <topology evidence="1">Multi-pass membrane protein</topology>
    </subcellularLocation>
</comment>
<dbReference type="PANTHER" id="PTHR22950:SF349">
    <property type="entry name" value="AMINO ACID TRANSPORTER TRANSMEMBRANE DOMAIN-CONTAINING PROTEIN"/>
    <property type="match status" value="1"/>
</dbReference>
<feature type="transmembrane region" description="Helical" evidence="5">
    <location>
        <begin position="40"/>
        <end position="67"/>
    </location>
</feature>
<dbReference type="EMBL" id="GL376629">
    <property type="status" value="NOT_ANNOTATED_CDS"/>
    <property type="molecule type" value="Genomic_DNA"/>
</dbReference>
<dbReference type="HOGENOM" id="CLU_024289_2_0_1"/>
<feature type="transmembrane region" description="Helical" evidence="5">
    <location>
        <begin position="150"/>
        <end position="169"/>
    </location>
</feature>
<feature type="domain" description="Amino acid transporter transmembrane" evidence="6">
    <location>
        <begin position="13"/>
        <end position="448"/>
    </location>
</feature>
<reference evidence="8" key="1">
    <citation type="journal article" date="2010" name="Genome Biol.">
        <title>Genome sequence of the necrotrophic plant pathogen Pythium ultimum reveals original pathogenicity mechanisms and effector repertoire.</title>
        <authorList>
            <person name="Levesque C.A."/>
            <person name="Brouwer H."/>
            <person name="Cano L."/>
            <person name="Hamilton J.P."/>
            <person name="Holt C."/>
            <person name="Huitema E."/>
            <person name="Raffaele S."/>
            <person name="Robideau G.P."/>
            <person name="Thines M."/>
            <person name="Win J."/>
            <person name="Zerillo M.M."/>
            <person name="Beakes G.W."/>
            <person name="Boore J.L."/>
            <person name="Busam D."/>
            <person name="Dumas B."/>
            <person name="Ferriera S."/>
            <person name="Fuerstenberg S.I."/>
            <person name="Gachon C.M."/>
            <person name="Gaulin E."/>
            <person name="Govers F."/>
            <person name="Grenville-Briggs L."/>
            <person name="Horner N."/>
            <person name="Hostetler J."/>
            <person name="Jiang R.H."/>
            <person name="Johnson J."/>
            <person name="Krajaejun T."/>
            <person name="Lin H."/>
            <person name="Meijer H.J."/>
            <person name="Moore B."/>
            <person name="Morris P."/>
            <person name="Phuntmart V."/>
            <person name="Puiu D."/>
            <person name="Shetty J."/>
            <person name="Stajich J.E."/>
            <person name="Tripathy S."/>
            <person name="Wawra S."/>
            <person name="van West P."/>
            <person name="Whitty B.R."/>
            <person name="Coutinho P.M."/>
            <person name="Henrissat B."/>
            <person name="Martin F."/>
            <person name="Thomas P.D."/>
            <person name="Tyler B.M."/>
            <person name="De Vries R.P."/>
            <person name="Kamoun S."/>
            <person name="Yandell M."/>
            <person name="Tisserat N."/>
            <person name="Buell C.R."/>
        </authorList>
    </citation>
    <scope>NUCLEOTIDE SEQUENCE</scope>
    <source>
        <strain evidence="8">DAOM:BR144</strain>
    </source>
</reference>
<proteinExistence type="predicted"/>
<dbReference type="InterPro" id="IPR013057">
    <property type="entry name" value="AA_transpt_TM"/>
</dbReference>
<evidence type="ECO:0000259" key="6">
    <source>
        <dbReference type="Pfam" id="PF01490"/>
    </source>
</evidence>
<keyword evidence="2 5" id="KW-0812">Transmembrane</keyword>
<dbReference type="OMA" id="INIYATW"/>
<feature type="transmembrane region" description="Helical" evidence="5">
    <location>
        <begin position="277"/>
        <end position="302"/>
    </location>
</feature>
<protein>
    <recommendedName>
        <fullName evidence="6">Amino acid transporter transmembrane domain-containing protein</fullName>
    </recommendedName>
</protein>
<feature type="transmembrane region" description="Helical" evidence="5">
    <location>
        <begin position="88"/>
        <end position="113"/>
    </location>
</feature>
<evidence type="ECO:0000256" key="4">
    <source>
        <dbReference type="ARBA" id="ARBA00023136"/>
    </source>
</evidence>
<feature type="transmembrane region" description="Helical" evidence="5">
    <location>
        <begin position="431"/>
        <end position="450"/>
    </location>
</feature>
<feature type="transmembrane region" description="Helical" evidence="5">
    <location>
        <begin position="189"/>
        <end position="209"/>
    </location>
</feature>
<dbReference type="eggNOG" id="KOG1303">
    <property type="taxonomic scope" value="Eukaryota"/>
</dbReference>
<dbReference type="GO" id="GO:0015179">
    <property type="term" value="F:L-amino acid transmembrane transporter activity"/>
    <property type="evidence" value="ECO:0007669"/>
    <property type="project" value="TreeGrafter"/>
</dbReference>
<keyword evidence="4 5" id="KW-0472">Membrane</keyword>
<dbReference type="Pfam" id="PF01490">
    <property type="entry name" value="Aa_trans"/>
    <property type="match status" value="1"/>
</dbReference>
<organism evidence="7 8">
    <name type="scientific">Globisporangium ultimum (strain ATCC 200006 / CBS 805.95 / DAOM BR144)</name>
    <name type="common">Pythium ultimum</name>
    <dbReference type="NCBI Taxonomy" id="431595"/>
    <lineage>
        <taxon>Eukaryota</taxon>
        <taxon>Sar</taxon>
        <taxon>Stramenopiles</taxon>
        <taxon>Oomycota</taxon>
        <taxon>Peronosporomycetes</taxon>
        <taxon>Pythiales</taxon>
        <taxon>Pythiaceae</taxon>
        <taxon>Globisporangium</taxon>
    </lineage>
</organism>
<feature type="transmembrane region" description="Helical" evidence="5">
    <location>
        <begin position="400"/>
        <end position="419"/>
    </location>
</feature>
<dbReference type="PANTHER" id="PTHR22950">
    <property type="entry name" value="AMINO ACID TRANSPORTER"/>
    <property type="match status" value="1"/>
</dbReference>
<dbReference type="InParanoid" id="K3WQZ6"/>
<keyword evidence="3 5" id="KW-1133">Transmembrane helix</keyword>
<dbReference type="VEuPathDB" id="FungiDB:PYU1_G007374"/>
<dbReference type="STRING" id="431595.K3WQZ6"/>
<evidence type="ECO:0000256" key="1">
    <source>
        <dbReference type="ARBA" id="ARBA00004141"/>
    </source>
</evidence>
<dbReference type="Proteomes" id="UP000019132">
    <property type="component" value="Unassembled WGS sequence"/>
</dbReference>
<sequence>MGGKPFLTGEDLKIAFNLFCCVYGIGTLGMPANFSRAGPIVATIALLFMAYANVYSSVVITKVLLTAPRSVQTYSDMGEFCMGKIGRWLVVVFQMANCLLIPCAFLVLGGTLLDSLFPGSFSNSTWIILMAIMVLPVCLTPTLKEGAGAAFAGCLGTLIADVIGVAMLIDGMNGHPSVPKPDLNFKQVATAFGNLSLAYGAGIVIPALQRQHSEPTRMPRVVFVTITFISCLFLALGLSGYSAVGCQISGNLLFSIYPNDTTGLSALGFHSDKGMAVLAYLFMQLHITIAFAVIVSPAFYLLERMVLGMHKKPEADLEALGNYESVDTPVVHDKSRASKGSVVSMADIERVEENDGGEAEAREYRGANAIKYVILRVVVVAILVVASVALKDDFLDLQDFIGASAVTMSCIILPIVFYLKKLWNKIPMYEKIPAIIVVMVCFALGCYVTYNSGKNLFNPDEEDPEILFPFCHPDEERELYFNATA</sequence>
<evidence type="ECO:0000256" key="3">
    <source>
        <dbReference type="ARBA" id="ARBA00022989"/>
    </source>
</evidence>
<dbReference type="EnsemblProtists" id="PYU1_T007390">
    <property type="protein sequence ID" value="PYU1_T007390"/>
    <property type="gene ID" value="PYU1_G007374"/>
</dbReference>
<evidence type="ECO:0000313" key="8">
    <source>
        <dbReference type="Proteomes" id="UP000019132"/>
    </source>
</evidence>
<feature type="transmembrane region" description="Helical" evidence="5">
    <location>
        <begin position="221"/>
        <end position="244"/>
    </location>
</feature>